<accession>F7XW59</accession>
<dbReference type="SUPFAM" id="SSF54782">
    <property type="entry name" value="Porphobilinogen deaminase (hydroxymethylbilane synthase), C-terminal domain"/>
    <property type="match status" value="1"/>
</dbReference>
<organism evidence="10 11">
    <name type="scientific">Midichloria mitochondrii (strain IricVA)</name>
    <dbReference type="NCBI Taxonomy" id="696127"/>
    <lineage>
        <taxon>Bacteria</taxon>
        <taxon>Pseudomonadati</taxon>
        <taxon>Pseudomonadota</taxon>
        <taxon>Alphaproteobacteria</taxon>
        <taxon>Rickettsiales</taxon>
        <taxon>Candidatus Midichloriaceae</taxon>
        <taxon>Candidatus Midichloria</taxon>
    </lineage>
</organism>
<dbReference type="SUPFAM" id="SSF53850">
    <property type="entry name" value="Periplasmic binding protein-like II"/>
    <property type="match status" value="1"/>
</dbReference>
<dbReference type="FunFam" id="3.40.190.10:FF:000004">
    <property type="entry name" value="Porphobilinogen deaminase"/>
    <property type="match status" value="1"/>
</dbReference>
<dbReference type="Gene3D" id="3.40.190.10">
    <property type="entry name" value="Periplasmic binding protein-like II"/>
    <property type="match status" value="2"/>
</dbReference>
<dbReference type="KEGG" id="mmn:midi_00609"/>
<dbReference type="Pfam" id="PF01379">
    <property type="entry name" value="Porphobil_deam"/>
    <property type="match status" value="1"/>
</dbReference>
<dbReference type="Proteomes" id="UP000006639">
    <property type="component" value="Chromosome"/>
</dbReference>
<feature type="domain" description="Porphobilinogen deaminase N-terminal" evidence="9">
    <location>
        <begin position="3"/>
        <end position="209"/>
    </location>
</feature>
<dbReference type="PRINTS" id="PR00151">
    <property type="entry name" value="PORPHBDMNASE"/>
</dbReference>
<name>F7XW59_MIDMI</name>
<dbReference type="HAMAP" id="MF_00260">
    <property type="entry name" value="Porphobil_deam"/>
    <property type="match status" value="1"/>
</dbReference>
<dbReference type="GO" id="GO:0006782">
    <property type="term" value="P:protoporphyrinogen IX biosynthetic process"/>
    <property type="evidence" value="ECO:0007669"/>
    <property type="project" value="UniProtKB-UniRule"/>
</dbReference>
<comment type="subunit">
    <text evidence="4 8">Monomer.</text>
</comment>
<evidence type="ECO:0000256" key="7">
    <source>
        <dbReference type="ARBA" id="ARBA00048169"/>
    </source>
</evidence>
<dbReference type="PANTHER" id="PTHR11557">
    <property type="entry name" value="PORPHOBILINOGEN DEAMINASE"/>
    <property type="match status" value="1"/>
</dbReference>
<dbReference type="FunFam" id="3.40.190.10:FF:000005">
    <property type="entry name" value="Porphobilinogen deaminase"/>
    <property type="match status" value="1"/>
</dbReference>
<dbReference type="STRING" id="696127.midi_00609"/>
<comment type="function">
    <text evidence="1 8">Tetrapolymerization of the monopyrrole PBG into the hydroxymethylbilane pre-uroporphyrinogen in several discrete steps.</text>
</comment>
<dbReference type="AlphaFoldDB" id="F7XW59"/>
<gene>
    <name evidence="8" type="primary">hemC</name>
    <name evidence="10" type="ordered locus">midi_00609</name>
</gene>
<evidence type="ECO:0000313" key="10">
    <source>
        <dbReference type="EMBL" id="AEI88908.1"/>
    </source>
</evidence>
<feature type="modified residue" description="S-(dipyrrolylmethanemethyl)cysteine" evidence="8">
    <location>
        <position position="239"/>
    </location>
</feature>
<evidence type="ECO:0000313" key="11">
    <source>
        <dbReference type="Proteomes" id="UP000006639"/>
    </source>
</evidence>
<dbReference type="EC" id="2.5.1.61" evidence="8"/>
<evidence type="ECO:0000256" key="5">
    <source>
        <dbReference type="ARBA" id="ARBA00022679"/>
    </source>
</evidence>
<keyword evidence="6 8" id="KW-0627">Porphyrin biosynthesis</keyword>
<proteinExistence type="inferred from homology"/>
<dbReference type="PIRSF" id="PIRSF001438">
    <property type="entry name" value="4pyrrol_synth_OHMeBilane_synth"/>
    <property type="match status" value="1"/>
</dbReference>
<dbReference type="PANTHER" id="PTHR11557:SF0">
    <property type="entry name" value="PORPHOBILINOGEN DEAMINASE"/>
    <property type="match status" value="1"/>
</dbReference>
<comment type="pathway">
    <text evidence="2 8">Porphyrin-containing compound metabolism; protoporphyrin-IX biosynthesis; coproporphyrinogen-III from 5-aminolevulinate: step 2/4.</text>
</comment>
<comment type="cofactor">
    <cofactor evidence="8">
        <name>dipyrromethane</name>
        <dbReference type="ChEBI" id="CHEBI:60342"/>
    </cofactor>
    <text evidence="8">Binds 1 dipyrromethane group covalently.</text>
</comment>
<sequence length="301" mass="33546">MKIKIGTRSSALAFAQTSLFMKELTTLLPDLEIDIIKIKTTGDILYDRPLVDIGGKSLFIKEIEEALLDKRIDIAVHSMKDMPVDLPPGLKIGCVLPREDCADAFISLKYDKLSEMPKGATLGTCSGRRKVLAHNINNKIDIKGLRGNVLTRIDKLNNGEIDAIILAVAGLKRVNQEHLIKEILSPTLFIPAVAQGIICAEVGEEDEFICSILEKINHRETYIQAVIERAFLKVIGGDCKTPLGIYTELRGHYIDFIAFTAINGTYKEYKNRLSFNEKSARDLSIIENEIKNIFSKANIKC</sequence>
<dbReference type="GO" id="GO:0005737">
    <property type="term" value="C:cytoplasm"/>
    <property type="evidence" value="ECO:0007669"/>
    <property type="project" value="UniProtKB-UniRule"/>
</dbReference>
<evidence type="ECO:0000259" key="9">
    <source>
        <dbReference type="Pfam" id="PF01379"/>
    </source>
</evidence>
<reference evidence="10 11" key="1">
    <citation type="journal article" date="2011" name="Mol. Biol. Evol.">
        <title>Phylogenomic evidence for the presence of a flagellum and cbb3 oxidase in the free-living mitochondrial ancestor.</title>
        <authorList>
            <person name="Sassera D."/>
            <person name="Lo N."/>
            <person name="Epis S."/>
            <person name="D'Auria G."/>
            <person name="Montagna M."/>
            <person name="Comandatore F."/>
            <person name="Horner D."/>
            <person name="Pereto J."/>
            <person name="Luciano A.M."/>
            <person name="Franciosi F."/>
            <person name="Ferri E."/>
            <person name="Crotti E."/>
            <person name="Bazzocchi C."/>
            <person name="Daffonchio D."/>
            <person name="Sacchi L."/>
            <person name="Moya A."/>
            <person name="Latorre A."/>
            <person name="Bandi C."/>
        </authorList>
    </citation>
    <scope>NUCLEOTIDE SEQUENCE [LARGE SCALE GENOMIC DNA]</scope>
    <source>
        <strain evidence="10 11">IricVA</strain>
    </source>
</reference>
<dbReference type="PROSITE" id="PS00533">
    <property type="entry name" value="PORPHOBILINOGEN_DEAM"/>
    <property type="match status" value="1"/>
</dbReference>
<comment type="catalytic activity">
    <reaction evidence="7 8">
        <text>4 porphobilinogen + H2O = hydroxymethylbilane + 4 NH4(+)</text>
        <dbReference type="Rhea" id="RHEA:13185"/>
        <dbReference type="ChEBI" id="CHEBI:15377"/>
        <dbReference type="ChEBI" id="CHEBI:28938"/>
        <dbReference type="ChEBI" id="CHEBI:57845"/>
        <dbReference type="ChEBI" id="CHEBI:58126"/>
        <dbReference type="EC" id="2.5.1.61"/>
    </reaction>
</comment>
<keyword evidence="11" id="KW-1185">Reference proteome</keyword>
<dbReference type="NCBIfam" id="TIGR00212">
    <property type="entry name" value="hemC"/>
    <property type="match status" value="1"/>
</dbReference>
<dbReference type="EMBL" id="CP002130">
    <property type="protein sequence ID" value="AEI88908.1"/>
    <property type="molecule type" value="Genomic_DNA"/>
</dbReference>
<protein>
    <recommendedName>
        <fullName evidence="8">Porphobilinogen deaminase</fullName>
        <shortName evidence="8">PBG</shortName>
        <ecNumber evidence="8">2.5.1.61</ecNumber>
    </recommendedName>
    <alternativeName>
        <fullName evidence="8">Hydroxymethylbilane synthase</fullName>
        <shortName evidence="8">HMBS</shortName>
    </alternativeName>
    <alternativeName>
        <fullName evidence="8">Pre-uroporphyrinogen synthase</fullName>
    </alternativeName>
</protein>
<dbReference type="HOGENOM" id="CLU_019704_0_2_5"/>
<dbReference type="Gene3D" id="3.30.160.40">
    <property type="entry name" value="Porphobilinogen deaminase, C-terminal domain"/>
    <property type="match status" value="1"/>
</dbReference>
<dbReference type="InterPro" id="IPR022417">
    <property type="entry name" value="Porphobilin_deaminase_N"/>
</dbReference>
<evidence type="ECO:0000256" key="1">
    <source>
        <dbReference type="ARBA" id="ARBA00002869"/>
    </source>
</evidence>
<evidence type="ECO:0000256" key="2">
    <source>
        <dbReference type="ARBA" id="ARBA00004735"/>
    </source>
</evidence>
<dbReference type="InterPro" id="IPR000860">
    <property type="entry name" value="HemC"/>
</dbReference>
<comment type="similarity">
    <text evidence="3 8">Belongs to the HMBS family.</text>
</comment>
<evidence type="ECO:0000256" key="4">
    <source>
        <dbReference type="ARBA" id="ARBA00011245"/>
    </source>
</evidence>
<dbReference type="InterPro" id="IPR036803">
    <property type="entry name" value="Porphobilinogen_deaminase_C_sf"/>
</dbReference>
<dbReference type="CDD" id="cd13647">
    <property type="entry name" value="PBP2_PBGD_2"/>
    <property type="match status" value="1"/>
</dbReference>
<dbReference type="UniPathway" id="UPA00251">
    <property type="reaction ID" value="UER00319"/>
</dbReference>
<comment type="miscellaneous">
    <text evidence="8">The porphobilinogen subunits are added to the dipyrromethane group.</text>
</comment>
<evidence type="ECO:0000256" key="3">
    <source>
        <dbReference type="ARBA" id="ARBA00005638"/>
    </source>
</evidence>
<evidence type="ECO:0000256" key="8">
    <source>
        <dbReference type="HAMAP-Rule" id="MF_00260"/>
    </source>
</evidence>
<dbReference type="OrthoDB" id="9810298at2"/>
<evidence type="ECO:0000256" key="6">
    <source>
        <dbReference type="ARBA" id="ARBA00023244"/>
    </source>
</evidence>
<dbReference type="GO" id="GO:0004418">
    <property type="term" value="F:hydroxymethylbilane synthase activity"/>
    <property type="evidence" value="ECO:0007669"/>
    <property type="project" value="UniProtKB-UniRule"/>
</dbReference>
<dbReference type="InterPro" id="IPR022419">
    <property type="entry name" value="Porphobilin_deaminase_cofac_BS"/>
</dbReference>
<keyword evidence="5 8" id="KW-0808">Transferase</keyword>